<organism evidence="1 2">
    <name type="scientific">Dichanthelium oligosanthes</name>
    <dbReference type="NCBI Taxonomy" id="888268"/>
    <lineage>
        <taxon>Eukaryota</taxon>
        <taxon>Viridiplantae</taxon>
        <taxon>Streptophyta</taxon>
        <taxon>Embryophyta</taxon>
        <taxon>Tracheophyta</taxon>
        <taxon>Spermatophyta</taxon>
        <taxon>Magnoliopsida</taxon>
        <taxon>Liliopsida</taxon>
        <taxon>Poales</taxon>
        <taxon>Poaceae</taxon>
        <taxon>PACMAD clade</taxon>
        <taxon>Panicoideae</taxon>
        <taxon>Panicodae</taxon>
        <taxon>Paniceae</taxon>
        <taxon>Dichantheliinae</taxon>
        <taxon>Dichanthelium</taxon>
    </lineage>
</organism>
<protein>
    <submittedName>
        <fullName evidence="1">Uncharacterized protein</fullName>
    </submittedName>
</protein>
<sequence length="84" mass="8986">MAAALETDSPDTLRLLEEHVPRLAAVMEQVRHLLDIVAVDEAAASEAKSKKRRQVQQGGNGGFKGKIMVSAAAVTSTKLEGKQM</sequence>
<gene>
    <name evidence="1" type="ORF">BAE44_0014633</name>
</gene>
<reference evidence="1 2" key="1">
    <citation type="submission" date="2016-09" db="EMBL/GenBank/DDBJ databases">
        <title>The draft genome of Dichanthelium oligosanthes: A C3 panicoid grass species.</title>
        <authorList>
            <person name="Studer A.J."/>
            <person name="Schnable J.C."/>
            <person name="Brutnell T.P."/>
        </authorList>
    </citation>
    <scope>NUCLEOTIDE SEQUENCE [LARGE SCALE GENOMIC DNA]</scope>
    <source>
        <strain evidence="2">cv. Kellogg 1175</strain>
        <tissue evidence="1">Leaf</tissue>
    </source>
</reference>
<comment type="caution">
    <text evidence="1">The sequence shown here is derived from an EMBL/GenBank/DDBJ whole genome shotgun (WGS) entry which is preliminary data.</text>
</comment>
<evidence type="ECO:0000313" key="2">
    <source>
        <dbReference type="Proteomes" id="UP000095767"/>
    </source>
</evidence>
<dbReference type="STRING" id="888268.A0A1E5VGS4"/>
<proteinExistence type="predicted"/>
<accession>A0A1E5VGS4</accession>
<dbReference type="EMBL" id="LWDX02039849">
    <property type="protein sequence ID" value="OEL24348.1"/>
    <property type="molecule type" value="Genomic_DNA"/>
</dbReference>
<evidence type="ECO:0000313" key="1">
    <source>
        <dbReference type="EMBL" id="OEL24348.1"/>
    </source>
</evidence>
<dbReference type="AlphaFoldDB" id="A0A1E5VGS4"/>
<dbReference type="Proteomes" id="UP000095767">
    <property type="component" value="Unassembled WGS sequence"/>
</dbReference>
<keyword evidence="2" id="KW-1185">Reference proteome</keyword>
<name>A0A1E5VGS4_9POAL</name>